<feature type="coiled-coil region" evidence="1">
    <location>
        <begin position="426"/>
        <end position="453"/>
    </location>
</feature>
<dbReference type="EMBL" id="JOTD01000099">
    <property type="protein sequence ID" value="KFM15712.1"/>
    <property type="molecule type" value="Genomic_DNA"/>
</dbReference>
<evidence type="ECO:0000313" key="3">
    <source>
        <dbReference type="Proteomes" id="UP000029383"/>
    </source>
</evidence>
<organism evidence="2 3">
    <name type="scientific">Marine Group I thaumarchaeote SCGC RSA3</name>
    <dbReference type="NCBI Taxonomy" id="1503183"/>
    <lineage>
        <taxon>Archaea</taxon>
        <taxon>Nitrososphaerota</taxon>
        <taxon>Marine Group I</taxon>
    </lineage>
</organism>
<protein>
    <recommendedName>
        <fullName evidence="4">Peptidase S74 domain-containing protein</fullName>
    </recommendedName>
</protein>
<accession>A0A087RQF8</accession>
<comment type="caution">
    <text evidence="2">The sequence shown here is derived from an EMBL/GenBank/DDBJ whole genome shotgun (WGS) entry which is preliminary data.</text>
</comment>
<dbReference type="AlphaFoldDB" id="A0A087RQF8"/>
<proteinExistence type="predicted"/>
<sequence length="467" mass="49666">MQTFHLNTFNDNLNFTDAIYLQVIVKDSAGNNPETLTPRLKIVGAPFALSAARASVNFDVNQKNIINATSVNATAAKFESGTGTSYDTVLNVTSSSGTNQAVVFLRNLSGMIMNVTNSGNLLFGANSEAINLENGDSFAFDGNDAYFAGLLGVEDDIVSDGNVNATGAMFTTGNAVDVVLNVTNTGTGESFRVNDAASPDTTPFVIDAAGSVGIGTADPAAPLHVLQSASTVARFERTTNDGTIIEFSQDATIEGSISVTGATVSYNAFTGSHYAQSDQTIERGLIVEMTGENGRLNESPGSEILYGIKVSDTPNNPKILGSYLDFIAPSTENSVKPHHLVMAVGNGDMWIVDNGEDLDIGDYLISSSTPGHAQKDTAMYPVSNVIARVTEPVNWNDVSETINGIKHKKIMVTFESFEKQNYELISQDQQSQIEAQQLKIQDLEAQIASLKAVICSDNPNAVICSQQ</sequence>
<evidence type="ECO:0000256" key="1">
    <source>
        <dbReference type="SAM" id="Coils"/>
    </source>
</evidence>
<name>A0A087RQF8_9ARCH</name>
<keyword evidence="1" id="KW-0175">Coiled coil</keyword>
<reference evidence="2 3" key="1">
    <citation type="submission" date="2014-06" db="EMBL/GenBank/DDBJ databases">
        <authorList>
            <person name="Ngugi D.K."/>
            <person name="Blom J."/>
            <person name="Alam I."/>
            <person name="Rashid M."/>
            <person name="Baalawi W."/>
            <person name="Zhang G."/>
            <person name="Hikmawan T."/>
            <person name="Guan Y."/>
            <person name="Antunes A."/>
            <person name="Siam R."/>
            <person name="El-Dorry H."/>
            <person name="Bajic V."/>
            <person name="Stingl U."/>
        </authorList>
    </citation>
    <scope>NUCLEOTIDE SEQUENCE [LARGE SCALE GENOMIC DNA]</scope>
    <source>
        <strain evidence="2">SCGC RSA3</strain>
    </source>
</reference>
<evidence type="ECO:0000313" key="2">
    <source>
        <dbReference type="EMBL" id="KFM15712.1"/>
    </source>
</evidence>
<gene>
    <name evidence="2" type="ORF">SCCGRSA3_02610</name>
</gene>
<dbReference type="Proteomes" id="UP000029383">
    <property type="component" value="Unassembled WGS sequence"/>
</dbReference>
<evidence type="ECO:0008006" key="4">
    <source>
        <dbReference type="Google" id="ProtNLM"/>
    </source>
</evidence>
<keyword evidence="3" id="KW-1185">Reference proteome</keyword>